<dbReference type="AlphaFoldDB" id="A0A024ELI4"/>
<dbReference type="EMBL" id="CP005961">
    <property type="protein sequence ID" value="AHZ73637.1"/>
    <property type="molecule type" value="Genomic_DNA"/>
</dbReference>
<proteinExistence type="predicted"/>
<evidence type="ECO:0000313" key="3">
    <source>
        <dbReference type="Proteomes" id="UP000026913"/>
    </source>
</evidence>
<protein>
    <submittedName>
        <fullName evidence="2">TraB protein</fullName>
    </submittedName>
</protein>
<evidence type="ECO:0000313" key="2">
    <source>
        <dbReference type="EMBL" id="AHZ73637.1"/>
    </source>
</evidence>
<dbReference type="Pfam" id="PF18790">
    <property type="entry name" value="KfrB"/>
    <property type="match status" value="1"/>
</dbReference>
<name>A0A024ELI4_9PSED</name>
<gene>
    <name evidence="2" type="primary">traB</name>
    <name evidence="2" type="ORF">OU5_P0385</name>
</gene>
<dbReference type="Proteomes" id="UP000026913">
    <property type="component" value="Plasmid unnamed"/>
</dbReference>
<keyword evidence="2" id="KW-0614">Plasmid</keyword>
<geneLocation type="plasmid" evidence="3"/>
<dbReference type="RefSeq" id="WP_010466474.1">
    <property type="nucleotide sequence ID" value="NZ_CP005961.1"/>
</dbReference>
<dbReference type="HOGENOM" id="CLU_143448_0_0_6"/>
<dbReference type="KEGG" id="pman:OU5_P0385"/>
<evidence type="ECO:0000259" key="1">
    <source>
        <dbReference type="Pfam" id="PF18790"/>
    </source>
</evidence>
<accession>A0A024ELI4</accession>
<feature type="domain" description="KfrB" evidence="1">
    <location>
        <begin position="79"/>
        <end position="130"/>
    </location>
</feature>
<sequence>MKIANRNNGDAGVLMKPEGSVKIVVLNGSRQIDQVVPGAGKDGEPGWVTMKVQPEAGLPKGIHQLSDATNPAKNVHPQTYGGQVLHVDQKHVYQFGPKGIVQHDRKLFEKEPVVGKCYEVSYSRGVGKVKAELSQEEGAKLQAKKAHTL</sequence>
<reference evidence="2 3" key="1">
    <citation type="journal article" date="2012" name="J. Bacteriol.">
        <title>Genome sequence of cold-adapted Pseudomonas mandelii strain JR-1.</title>
        <authorList>
            <person name="Jang S.H."/>
            <person name="Kim J."/>
            <person name="Kim J."/>
            <person name="Hong S."/>
            <person name="Lee C."/>
        </authorList>
    </citation>
    <scope>NUCLEOTIDE SEQUENCE [LARGE SCALE GENOMIC DNA]</scope>
    <source>
        <strain evidence="2 3">JR-1</strain>
        <plasmid evidence="3">Plasmid</plasmid>
    </source>
</reference>
<organism evidence="2 3">
    <name type="scientific">Pseudomonas mandelii JR-1</name>
    <dbReference type="NCBI Taxonomy" id="1147786"/>
    <lineage>
        <taxon>Bacteria</taxon>
        <taxon>Pseudomonadati</taxon>
        <taxon>Pseudomonadota</taxon>
        <taxon>Gammaproteobacteria</taxon>
        <taxon>Pseudomonadales</taxon>
        <taxon>Pseudomonadaceae</taxon>
        <taxon>Pseudomonas</taxon>
    </lineage>
</organism>
<dbReference type="OrthoDB" id="8456555at2"/>
<dbReference type="InterPro" id="IPR040782">
    <property type="entry name" value="KfrB"/>
</dbReference>